<evidence type="ECO:0000256" key="5">
    <source>
        <dbReference type="ARBA" id="ARBA00023128"/>
    </source>
</evidence>
<feature type="binding site" evidence="7">
    <location>
        <position position="179"/>
    </location>
    <ligand>
        <name>AMP</name>
        <dbReference type="ChEBI" id="CHEBI:456215"/>
    </ligand>
</feature>
<gene>
    <name evidence="7" type="primary">ADK2</name>
    <name evidence="9" type="ORF">TRICI_002455</name>
</gene>
<keyword evidence="4 7" id="KW-0418">Kinase</keyword>
<comment type="caution">
    <text evidence="9">The sequence shown here is derived from an EMBL/GenBank/DDBJ whole genome shotgun (WGS) entry which is preliminary data.</text>
</comment>
<keyword evidence="10" id="KW-1185">Reference proteome</keyword>
<dbReference type="Gene3D" id="3.40.50.300">
    <property type="entry name" value="P-loop containing nucleotide triphosphate hydrolases"/>
    <property type="match status" value="1"/>
</dbReference>
<feature type="binding site" evidence="7">
    <location>
        <position position="41"/>
    </location>
    <ligand>
        <name>AMP</name>
        <dbReference type="ChEBI" id="CHEBI:456215"/>
    </ligand>
</feature>
<dbReference type="CDD" id="cd01428">
    <property type="entry name" value="ADK"/>
    <property type="match status" value="1"/>
</dbReference>
<feature type="binding site" evidence="7">
    <location>
        <begin position="19"/>
        <end position="24"/>
    </location>
    <ligand>
        <name>GTP</name>
        <dbReference type="ChEBI" id="CHEBI:37565"/>
    </ligand>
</feature>
<evidence type="ECO:0000256" key="4">
    <source>
        <dbReference type="ARBA" id="ARBA00022777"/>
    </source>
</evidence>
<dbReference type="GO" id="GO:0046039">
    <property type="term" value="P:GTP metabolic process"/>
    <property type="evidence" value="ECO:0007669"/>
    <property type="project" value="UniProtKB-UniRule"/>
</dbReference>
<dbReference type="PANTHER" id="PTHR23359">
    <property type="entry name" value="NUCLEOTIDE KINASE"/>
    <property type="match status" value="1"/>
</dbReference>
<comment type="catalytic activity">
    <reaction evidence="7">
        <text>a ribonucleoside 5'-triphosphate + AMP = a ribonucleoside 5'-diphosphate + ADP</text>
        <dbReference type="Rhea" id="RHEA:13749"/>
        <dbReference type="ChEBI" id="CHEBI:57930"/>
        <dbReference type="ChEBI" id="CHEBI:61557"/>
        <dbReference type="ChEBI" id="CHEBI:456215"/>
        <dbReference type="ChEBI" id="CHEBI:456216"/>
        <dbReference type="EC" id="2.7.4.10"/>
    </reaction>
</comment>
<evidence type="ECO:0000256" key="6">
    <source>
        <dbReference type="ARBA" id="ARBA00023134"/>
    </source>
</evidence>
<dbReference type="GO" id="GO:0006172">
    <property type="term" value="P:ADP biosynthetic process"/>
    <property type="evidence" value="ECO:0007669"/>
    <property type="project" value="UniProtKB-UniRule"/>
</dbReference>
<reference evidence="9" key="1">
    <citation type="journal article" date="2019" name="G3 (Bethesda)">
        <title>Genome Assemblies of Two Rare Opportunistic Yeast Pathogens: Diutina rugosa (syn. Candida rugosa) and Trichomonascus ciferrii (syn. Candida ciferrii).</title>
        <authorList>
            <person name="Mixao V."/>
            <person name="Saus E."/>
            <person name="Hansen A.P."/>
            <person name="Lass-Florl C."/>
            <person name="Gabaldon T."/>
        </authorList>
    </citation>
    <scope>NUCLEOTIDE SEQUENCE</scope>
    <source>
        <strain evidence="9">CBS 4856</strain>
    </source>
</reference>
<dbReference type="OrthoDB" id="439792at2759"/>
<dbReference type="Pfam" id="PF00406">
    <property type="entry name" value="ADK"/>
    <property type="match status" value="1"/>
</dbReference>
<evidence type="ECO:0000256" key="7">
    <source>
        <dbReference type="HAMAP-Rule" id="MF_03169"/>
    </source>
</evidence>
<keyword evidence="2 7" id="KW-0808">Transferase</keyword>
<feature type="binding site" evidence="7">
    <location>
        <position position="168"/>
    </location>
    <ligand>
        <name>AMP</name>
        <dbReference type="ChEBI" id="CHEBI:456215"/>
    </ligand>
</feature>
<dbReference type="InterPro" id="IPR007862">
    <property type="entry name" value="Adenylate_kinase_lid-dom"/>
</dbReference>
<dbReference type="HAMAP" id="MF_03169">
    <property type="entry name" value="Adenylate_kinase_AK3"/>
    <property type="match status" value="1"/>
</dbReference>
<dbReference type="GO" id="GO:0046033">
    <property type="term" value="P:AMP metabolic process"/>
    <property type="evidence" value="ECO:0007669"/>
    <property type="project" value="UniProtKB-UniRule"/>
</dbReference>
<dbReference type="NCBIfam" id="TIGR01351">
    <property type="entry name" value="adk"/>
    <property type="match status" value="1"/>
</dbReference>
<dbReference type="AlphaFoldDB" id="A0A642V5V8"/>
<dbReference type="InterPro" id="IPR028586">
    <property type="entry name" value="AK3/Ak4_mitochondrial"/>
</dbReference>
<dbReference type="EC" id="2.7.4.10" evidence="7"/>
<evidence type="ECO:0000259" key="8">
    <source>
        <dbReference type="Pfam" id="PF05191"/>
    </source>
</evidence>
<protein>
    <recommendedName>
        <fullName evidence="7">GTP:AMP phosphotransferase, mitochondrial</fullName>
        <ecNumber evidence="7">2.7.4.10</ecNumber>
    </recommendedName>
    <alternativeName>
        <fullName evidence="7">Adenylate kinase 3</fullName>
        <shortName evidence="7">AK 3</shortName>
    </alternativeName>
</protein>
<dbReference type="GO" id="GO:0005525">
    <property type="term" value="F:GTP binding"/>
    <property type="evidence" value="ECO:0007669"/>
    <property type="project" value="UniProtKB-KW"/>
</dbReference>
<dbReference type="GO" id="GO:0005759">
    <property type="term" value="C:mitochondrial matrix"/>
    <property type="evidence" value="ECO:0007669"/>
    <property type="project" value="UniProtKB-SubCell"/>
</dbReference>
<dbReference type="FunFam" id="3.40.50.300:FF:000106">
    <property type="entry name" value="Adenylate kinase mitochondrial"/>
    <property type="match status" value="1"/>
</dbReference>
<keyword evidence="5 7" id="KW-0496">Mitochondrion</keyword>
<feature type="domain" description="Adenylate kinase active site lid" evidence="8">
    <location>
        <begin position="144"/>
        <end position="170"/>
    </location>
</feature>
<feature type="binding site" evidence="7">
    <location>
        <position position="46"/>
    </location>
    <ligand>
        <name>AMP</name>
        <dbReference type="ChEBI" id="CHEBI:456215"/>
    </ligand>
</feature>
<dbReference type="PRINTS" id="PR00094">
    <property type="entry name" value="ADENYLTKNASE"/>
</dbReference>
<feature type="region of interest" description="NMPbind" evidence="7">
    <location>
        <begin position="40"/>
        <end position="69"/>
    </location>
</feature>
<evidence type="ECO:0000256" key="3">
    <source>
        <dbReference type="ARBA" id="ARBA00022741"/>
    </source>
</evidence>
<organism evidence="9 10">
    <name type="scientific">Trichomonascus ciferrii</name>
    <dbReference type="NCBI Taxonomy" id="44093"/>
    <lineage>
        <taxon>Eukaryota</taxon>
        <taxon>Fungi</taxon>
        <taxon>Dikarya</taxon>
        <taxon>Ascomycota</taxon>
        <taxon>Saccharomycotina</taxon>
        <taxon>Dipodascomycetes</taxon>
        <taxon>Dipodascales</taxon>
        <taxon>Trichomonascaceae</taxon>
        <taxon>Trichomonascus</taxon>
        <taxon>Trichomonascus ciferrii complex</taxon>
    </lineage>
</organism>
<dbReference type="SUPFAM" id="SSF57774">
    <property type="entry name" value="Microbial and mitochondrial ADK, insert 'zinc finger' domain"/>
    <property type="match status" value="1"/>
</dbReference>
<dbReference type="InterPro" id="IPR000850">
    <property type="entry name" value="Adenylat/UMP-CMP_kin"/>
</dbReference>
<keyword evidence="3 7" id="KW-0547">Nucleotide-binding</keyword>
<feature type="binding site" evidence="7">
    <location>
        <position position="105"/>
    </location>
    <ligand>
        <name>AMP</name>
        <dbReference type="ChEBI" id="CHEBI:456215"/>
    </ligand>
</feature>
<evidence type="ECO:0000256" key="1">
    <source>
        <dbReference type="ARBA" id="ARBA00004305"/>
    </source>
</evidence>
<feature type="binding site" evidence="7">
    <location>
        <begin position="98"/>
        <end position="101"/>
    </location>
    <ligand>
        <name>AMP</name>
        <dbReference type="ChEBI" id="CHEBI:456215"/>
    </ligand>
</feature>
<dbReference type="InterPro" id="IPR006259">
    <property type="entry name" value="Adenyl_kin_sub"/>
</dbReference>
<dbReference type="Pfam" id="PF05191">
    <property type="entry name" value="ADK_lid"/>
    <property type="match status" value="1"/>
</dbReference>
<comment type="subunit">
    <text evidence="7">Monomer.</text>
</comment>
<accession>A0A642V5V8</accession>
<sequence>MSNLRTLRPLRTLFLGAPGAGKGTQTNRLLRDFPHIASLSSGDTLRKHVKENTPIGQKVSSILEKGGFVPDDTMVSLIRAELEANKWLNPQASWVLDGFPRTAAQAPPLDETLRQHDAMLNIVVQLVVPETVILDRIEKRWVVMYNLDFNPPQVPGKDDVTGEPLSKRPDDNADVFKERLKAYHELTTPLLEYYDKQGLLHSVHGETSDIIYPKLKQLVIDKFAS</sequence>
<dbReference type="InterPro" id="IPR036193">
    <property type="entry name" value="ADK_active_lid_dom_sf"/>
</dbReference>
<comment type="caution">
    <text evidence="7">Lacks conserved residue(s) required for the propagation of feature annotation.</text>
</comment>
<feature type="binding site" evidence="7">
    <location>
        <position position="208"/>
    </location>
    <ligand>
        <name>GTP</name>
        <dbReference type="ChEBI" id="CHEBI:37565"/>
    </ligand>
</feature>
<evidence type="ECO:0000313" key="9">
    <source>
        <dbReference type="EMBL" id="KAA8915400.1"/>
    </source>
</evidence>
<dbReference type="VEuPathDB" id="FungiDB:TRICI_002455"/>
<comment type="domain">
    <text evidence="7">Consists of three domains, a large central CORE domain and two small peripheral domains, NMPbind and LID, which undergo movements during catalysis. The LID domain closes over the site of phosphoryl transfer upon GTP binding. Assembling and dissambling the active center during each catalytic cycle provides an effective means to prevent GTP hydrolysis.</text>
</comment>
<evidence type="ECO:0000256" key="2">
    <source>
        <dbReference type="ARBA" id="ARBA00022679"/>
    </source>
</evidence>
<dbReference type="GO" id="GO:0046899">
    <property type="term" value="F:nucleoside triphosphate adenylate kinase activity"/>
    <property type="evidence" value="ECO:0007669"/>
    <property type="project" value="UniProtKB-UniRule"/>
</dbReference>
<evidence type="ECO:0000313" key="10">
    <source>
        <dbReference type="Proteomes" id="UP000761534"/>
    </source>
</evidence>
<proteinExistence type="inferred from homology"/>
<feature type="binding site" evidence="7">
    <location>
        <position position="140"/>
    </location>
    <ligand>
        <name>GTP</name>
        <dbReference type="ChEBI" id="CHEBI:37565"/>
    </ligand>
</feature>
<dbReference type="SUPFAM" id="SSF52540">
    <property type="entry name" value="P-loop containing nucleoside triphosphate hydrolases"/>
    <property type="match status" value="1"/>
</dbReference>
<dbReference type="EMBL" id="SWFS01000167">
    <property type="protein sequence ID" value="KAA8915400.1"/>
    <property type="molecule type" value="Genomic_DNA"/>
</dbReference>
<dbReference type="GO" id="GO:0005524">
    <property type="term" value="F:ATP binding"/>
    <property type="evidence" value="ECO:0007669"/>
    <property type="project" value="InterPro"/>
</dbReference>
<name>A0A642V5V8_9ASCO</name>
<dbReference type="InterPro" id="IPR033690">
    <property type="entry name" value="Adenylat_kinase_CS"/>
</dbReference>
<dbReference type="HAMAP" id="MF_00235">
    <property type="entry name" value="Adenylate_kinase_Adk"/>
    <property type="match status" value="1"/>
</dbReference>
<dbReference type="PROSITE" id="PS00113">
    <property type="entry name" value="ADENYLATE_KINASE"/>
    <property type="match status" value="1"/>
</dbReference>
<dbReference type="Proteomes" id="UP000761534">
    <property type="component" value="Unassembled WGS sequence"/>
</dbReference>
<comment type="similarity">
    <text evidence="7">Belongs to the adenylate kinase family. AK3 subfamily.</text>
</comment>
<comment type="function">
    <text evidence="7">Involved in maintaining the homeostasis of cellular nucleotides by catalyzing the interconversion of nucleoside phosphates. Has GTP:AMP phosphotransferase and ITP:AMP phosphotransferase activities.</text>
</comment>
<keyword evidence="6 7" id="KW-0342">GTP-binding</keyword>
<comment type="subcellular location">
    <subcellularLocation>
        <location evidence="1 7">Mitochondrion matrix</location>
    </subcellularLocation>
</comment>
<dbReference type="InterPro" id="IPR027417">
    <property type="entry name" value="P-loop_NTPase"/>
</dbReference>
<dbReference type="GO" id="GO:0004017">
    <property type="term" value="F:AMP kinase activity"/>
    <property type="evidence" value="ECO:0007669"/>
    <property type="project" value="InterPro"/>
</dbReference>
<dbReference type="GO" id="GO:0046041">
    <property type="term" value="P:ITP metabolic process"/>
    <property type="evidence" value="ECO:0007669"/>
    <property type="project" value="UniProtKB-UniRule"/>
</dbReference>